<evidence type="ECO:0000313" key="2">
    <source>
        <dbReference type="Proteomes" id="UP000229370"/>
    </source>
</evidence>
<evidence type="ECO:0000313" key="1">
    <source>
        <dbReference type="EMBL" id="PJC81836.1"/>
    </source>
</evidence>
<protein>
    <submittedName>
        <fullName evidence="1">Uncharacterized protein</fullName>
    </submittedName>
</protein>
<comment type="caution">
    <text evidence="1">The sequence shown here is derived from an EMBL/GenBank/DDBJ whole genome shotgun (WGS) entry which is preliminary data.</text>
</comment>
<accession>A0A2M8GMR3</accession>
<reference evidence="2" key="1">
    <citation type="submission" date="2017-09" db="EMBL/GenBank/DDBJ databases">
        <title>Depth-based differentiation of microbial function through sediment-hosted aquifers and enrichment of novel symbionts in the deep terrestrial subsurface.</title>
        <authorList>
            <person name="Probst A.J."/>
            <person name="Ladd B."/>
            <person name="Jarett J.K."/>
            <person name="Geller-Mcgrath D.E."/>
            <person name="Sieber C.M.K."/>
            <person name="Emerson J.B."/>
            <person name="Anantharaman K."/>
            <person name="Thomas B.C."/>
            <person name="Malmstrom R."/>
            <person name="Stieglmeier M."/>
            <person name="Klingl A."/>
            <person name="Woyke T."/>
            <person name="Ryan C.M."/>
            <person name="Banfield J.F."/>
        </authorList>
    </citation>
    <scope>NUCLEOTIDE SEQUENCE [LARGE SCALE GENOMIC DNA]</scope>
</reference>
<name>A0A2M8GMR3_9BACT</name>
<proteinExistence type="predicted"/>
<sequence length="122" mass="13730">MVRFTTDETWENHQEKLFIPHVLSRLNAMDFVDNNNIHYSSSCDAGHVEVAKSGSCIGSSTSMPILFTFAETIPTDRKKNYPITDASVVILSEELCKRAYKITHDFLPKGQKSFMLVTSIGK</sequence>
<dbReference type="EMBL" id="PFQK01000047">
    <property type="protein sequence ID" value="PJC81836.1"/>
    <property type="molecule type" value="Genomic_DNA"/>
</dbReference>
<gene>
    <name evidence="1" type="ORF">CO007_02590</name>
</gene>
<dbReference type="Proteomes" id="UP000229370">
    <property type="component" value="Unassembled WGS sequence"/>
</dbReference>
<dbReference type="AlphaFoldDB" id="A0A2M8GMR3"/>
<organism evidence="1 2">
    <name type="scientific">Candidatus Roizmanbacteria bacterium CG_4_8_14_3_um_filter_36_10</name>
    <dbReference type="NCBI Taxonomy" id="1974834"/>
    <lineage>
        <taxon>Bacteria</taxon>
        <taxon>Candidatus Roizmaniibacteriota</taxon>
    </lineage>
</organism>